<proteinExistence type="inferred from homology"/>
<evidence type="ECO:0000256" key="2">
    <source>
        <dbReference type="ARBA" id="ARBA00006257"/>
    </source>
</evidence>
<dbReference type="GO" id="GO:0005886">
    <property type="term" value="C:plasma membrane"/>
    <property type="evidence" value="ECO:0007669"/>
    <property type="project" value="UniProtKB-SubCell"/>
</dbReference>
<dbReference type="GO" id="GO:0009306">
    <property type="term" value="P:protein secretion"/>
    <property type="evidence" value="ECO:0007669"/>
    <property type="project" value="InterPro"/>
</dbReference>
<keyword evidence="3" id="KW-1003">Cell membrane</keyword>
<evidence type="ECO:0000256" key="6">
    <source>
        <dbReference type="ARBA" id="ARBA00023136"/>
    </source>
</evidence>
<dbReference type="Proteomes" id="UP000255509">
    <property type="component" value="Unassembled WGS sequence"/>
</dbReference>
<dbReference type="Pfam" id="PF00813">
    <property type="entry name" value="FliP"/>
    <property type="match status" value="1"/>
</dbReference>
<dbReference type="PANTHER" id="PTHR30587:SF3">
    <property type="entry name" value="VIRULENCE PROTEIN YSCR"/>
    <property type="match status" value="1"/>
</dbReference>
<reference evidence="8 9" key="1">
    <citation type="submission" date="2018-06" db="EMBL/GenBank/DDBJ databases">
        <authorList>
            <consortium name="Pathogen Informatics"/>
            <person name="Doyle S."/>
        </authorList>
    </citation>
    <scope>NUCLEOTIDE SEQUENCE [LARGE SCALE GENOMIC DNA]</scope>
    <source>
        <strain evidence="8 9">NCTC8258</strain>
    </source>
</reference>
<keyword evidence="5 7" id="KW-1133">Transmembrane helix</keyword>
<gene>
    <name evidence="8" type="ORF">NCTC8258_03597</name>
</gene>
<dbReference type="InterPro" id="IPR005838">
    <property type="entry name" value="T3SS_IM_P"/>
</dbReference>
<dbReference type="PANTHER" id="PTHR30587">
    <property type="entry name" value="FLAGELLAR BIOSYNTHETIC PROTEIN FLIP"/>
    <property type="match status" value="1"/>
</dbReference>
<evidence type="ECO:0000256" key="4">
    <source>
        <dbReference type="ARBA" id="ARBA00022692"/>
    </source>
</evidence>
<evidence type="ECO:0000313" key="9">
    <source>
        <dbReference type="Proteomes" id="UP000255509"/>
    </source>
</evidence>
<comment type="subcellular location">
    <subcellularLocation>
        <location evidence="1">Cell membrane</location>
        <topology evidence="1">Multi-pass membrane protein</topology>
    </subcellularLocation>
</comment>
<accession>A0A379W9T6</accession>
<feature type="transmembrane region" description="Helical" evidence="7">
    <location>
        <begin position="12"/>
        <end position="40"/>
    </location>
</feature>
<keyword evidence="4 7" id="KW-0812">Transmembrane</keyword>
<evidence type="ECO:0000313" key="8">
    <source>
        <dbReference type="EMBL" id="SUH15858.1"/>
    </source>
</evidence>
<dbReference type="EMBL" id="UGXS01000004">
    <property type="protein sequence ID" value="SUH15858.1"/>
    <property type="molecule type" value="Genomic_DNA"/>
</dbReference>
<keyword evidence="6 7" id="KW-0472">Membrane</keyword>
<comment type="similarity">
    <text evidence="2">Belongs to the FliP/MopC/SpaP family.</text>
</comment>
<sequence length="71" mass="8022">MSLPDSPLQLIGILFLLSILPLIIVMGTSFLKLAVVFSILRNALGIQQVPQISHCMASRLYFPYSLWGRRY</sequence>
<dbReference type="AlphaFoldDB" id="A0A379W9T6"/>
<evidence type="ECO:0000256" key="5">
    <source>
        <dbReference type="ARBA" id="ARBA00022989"/>
    </source>
</evidence>
<evidence type="ECO:0000256" key="7">
    <source>
        <dbReference type="SAM" id="Phobius"/>
    </source>
</evidence>
<evidence type="ECO:0000256" key="3">
    <source>
        <dbReference type="ARBA" id="ARBA00022475"/>
    </source>
</evidence>
<organism evidence="8 9">
    <name type="scientific">Salmonella enterica I</name>
    <dbReference type="NCBI Taxonomy" id="59201"/>
    <lineage>
        <taxon>Bacteria</taxon>
        <taxon>Pseudomonadati</taxon>
        <taxon>Pseudomonadota</taxon>
        <taxon>Gammaproteobacteria</taxon>
        <taxon>Enterobacterales</taxon>
        <taxon>Enterobacteriaceae</taxon>
        <taxon>Salmonella</taxon>
    </lineage>
</organism>
<name>A0A379W9T6_SALET</name>
<evidence type="ECO:0000256" key="1">
    <source>
        <dbReference type="ARBA" id="ARBA00004651"/>
    </source>
</evidence>
<dbReference type="PRINTS" id="PR01302">
    <property type="entry name" value="TYPE3IMPPROT"/>
</dbReference>
<protein>
    <submittedName>
        <fullName evidence="8">Type III secretion system protein</fullName>
    </submittedName>
</protein>